<evidence type="ECO:0000313" key="10">
    <source>
        <dbReference type="Proteomes" id="UP000477156"/>
    </source>
</evidence>
<evidence type="ECO:0000313" key="9">
    <source>
        <dbReference type="EMBL" id="MZS89126.1"/>
    </source>
</evidence>
<reference evidence="9 10" key="1">
    <citation type="journal article" date="2019" name="Nat. Med.">
        <title>A library of human gut bacterial isolates paired with longitudinal multiomics data enables mechanistic microbiome research.</title>
        <authorList>
            <person name="Poyet M."/>
            <person name="Groussin M."/>
            <person name="Gibbons S.M."/>
            <person name="Avila-Pacheco J."/>
            <person name="Jiang X."/>
            <person name="Kearney S.M."/>
            <person name="Perrotta A.R."/>
            <person name="Berdy B."/>
            <person name="Zhao S."/>
            <person name="Lieberman T.D."/>
            <person name="Swanson P.K."/>
            <person name="Smith M."/>
            <person name="Roesemann S."/>
            <person name="Alexander J.E."/>
            <person name="Rich S.A."/>
            <person name="Livny J."/>
            <person name="Vlamakis H."/>
            <person name="Clish C."/>
            <person name="Bullock K."/>
            <person name="Deik A."/>
            <person name="Scott J."/>
            <person name="Pierce K.A."/>
            <person name="Xavier R.J."/>
            <person name="Alm E.J."/>
        </authorList>
    </citation>
    <scope>NUCLEOTIDE SEQUENCE [LARGE SCALE GENOMIC DNA]</scope>
    <source>
        <strain evidence="9 10">BIOML-A12</strain>
    </source>
</reference>
<feature type="transmembrane region" description="Helical" evidence="8">
    <location>
        <begin position="236"/>
        <end position="256"/>
    </location>
</feature>
<organism evidence="9 10">
    <name type="scientific">Blautia wexlerae</name>
    <dbReference type="NCBI Taxonomy" id="418240"/>
    <lineage>
        <taxon>Bacteria</taxon>
        <taxon>Bacillati</taxon>
        <taxon>Bacillota</taxon>
        <taxon>Clostridia</taxon>
        <taxon>Lachnospirales</taxon>
        <taxon>Lachnospiraceae</taxon>
        <taxon>Blautia</taxon>
    </lineage>
</organism>
<feature type="transmembrane region" description="Helical" evidence="8">
    <location>
        <begin position="393"/>
        <end position="413"/>
    </location>
</feature>
<comment type="subcellular location">
    <subcellularLocation>
        <location evidence="1">Cell membrane</location>
        <topology evidence="1">Multi-pass membrane protein</topology>
    </subcellularLocation>
</comment>
<keyword evidence="4" id="KW-0808">Transferase</keyword>
<gene>
    <name evidence="9" type="ORF">GT712_08580</name>
</gene>
<keyword evidence="3" id="KW-0328">Glycosyltransferase</keyword>
<keyword evidence="6 8" id="KW-1133">Transmembrane helix</keyword>
<evidence type="ECO:0000256" key="3">
    <source>
        <dbReference type="ARBA" id="ARBA00022676"/>
    </source>
</evidence>
<dbReference type="InterPro" id="IPR018674">
    <property type="entry name" value="DUF2142_membrane"/>
</dbReference>
<feature type="transmembrane region" description="Helical" evidence="8">
    <location>
        <begin position="108"/>
        <end position="126"/>
    </location>
</feature>
<dbReference type="GO" id="GO:0009103">
    <property type="term" value="P:lipopolysaccharide biosynthetic process"/>
    <property type="evidence" value="ECO:0007669"/>
    <property type="project" value="UniProtKB-ARBA"/>
</dbReference>
<dbReference type="GO" id="GO:0005886">
    <property type="term" value="C:plasma membrane"/>
    <property type="evidence" value="ECO:0007669"/>
    <property type="project" value="UniProtKB-SubCell"/>
</dbReference>
<feature type="transmembrane region" description="Helical" evidence="8">
    <location>
        <begin position="75"/>
        <end position="96"/>
    </location>
</feature>
<feature type="transmembrane region" description="Helical" evidence="8">
    <location>
        <begin position="457"/>
        <end position="479"/>
    </location>
</feature>
<protein>
    <submittedName>
        <fullName evidence="9">DUF2142 domain-containing protein</fullName>
    </submittedName>
</protein>
<evidence type="ECO:0000256" key="6">
    <source>
        <dbReference type="ARBA" id="ARBA00022989"/>
    </source>
</evidence>
<evidence type="ECO:0000256" key="5">
    <source>
        <dbReference type="ARBA" id="ARBA00022692"/>
    </source>
</evidence>
<keyword evidence="5 8" id="KW-0812">Transmembrane</keyword>
<proteinExistence type="predicted"/>
<keyword evidence="7 8" id="KW-0472">Membrane</keyword>
<dbReference type="GO" id="GO:0016763">
    <property type="term" value="F:pentosyltransferase activity"/>
    <property type="evidence" value="ECO:0007669"/>
    <property type="project" value="TreeGrafter"/>
</dbReference>
<dbReference type="Proteomes" id="UP000477156">
    <property type="component" value="Unassembled WGS sequence"/>
</dbReference>
<feature type="transmembrane region" description="Helical" evidence="8">
    <location>
        <begin position="332"/>
        <end position="355"/>
    </location>
</feature>
<accession>A0A6L8XT10</accession>
<evidence type="ECO:0000256" key="4">
    <source>
        <dbReference type="ARBA" id="ARBA00022679"/>
    </source>
</evidence>
<feature type="transmembrane region" description="Helical" evidence="8">
    <location>
        <begin position="425"/>
        <end position="445"/>
    </location>
</feature>
<evidence type="ECO:0000256" key="7">
    <source>
        <dbReference type="ARBA" id="ARBA00023136"/>
    </source>
</evidence>
<feature type="transmembrane region" description="Helical" evidence="8">
    <location>
        <begin position="164"/>
        <end position="181"/>
    </location>
</feature>
<name>A0A6L8XT10_9FIRM</name>
<dbReference type="AlphaFoldDB" id="A0A6L8XT10"/>
<evidence type="ECO:0000256" key="8">
    <source>
        <dbReference type="SAM" id="Phobius"/>
    </source>
</evidence>
<evidence type="ECO:0000256" key="1">
    <source>
        <dbReference type="ARBA" id="ARBA00004651"/>
    </source>
</evidence>
<feature type="transmembrane region" description="Helical" evidence="8">
    <location>
        <begin position="138"/>
        <end position="157"/>
    </location>
</feature>
<feature type="transmembrane region" description="Helical" evidence="8">
    <location>
        <begin position="201"/>
        <end position="224"/>
    </location>
</feature>
<dbReference type="Pfam" id="PF09913">
    <property type="entry name" value="DUF2142"/>
    <property type="match status" value="1"/>
</dbReference>
<sequence length="480" mass="55943">MLKKKKEINEKTEIFIFVFLAFILLTTWAMTQPFNSGPDEQMRYYVADYIYKHHGALPGGDDPAVRNKVWGISYAYYPVVSYMVSALFMRISRLFADPGYSMFKIARMADVLFVTGAVYFVVKASGKLFPKEKYSREVRWLFAALAGFMPQAIFMGTYVNTDSLALLAAAMILYAWVSYLREDWTWKNCILLAVGMAVCALSYYNAYGWILCSFFFFCFTVLLCREEAFSQRVRFLFSRGAVIAAVTLVLCGWWFIRNAVLYNGDFLGRKSCAECAEKYAQKDYRPSLYPTPAKLGWNWKDIILYQDPGWYHNWILTVCVSFIGTFGQMEIYMPYTVSKLYMLFFAVGIISVFFVKETFDLRKKMYVAQRKAVGNDRWKIKTKVISRGWNKEGIFHLMMVFLIMIPVFLFLYYVYYSDNQPQGRYLMPALYPLMYFVTLGWNNILTKTVKNEKVRSLIYRVLTVLLVISPFACWAFLILP</sequence>
<dbReference type="PANTHER" id="PTHR33908:SF11">
    <property type="entry name" value="MEMBRANE PROTEIN"/>
    <property type="match status" value="1"/>
</dbReference>
<dbReference type="PANTHER" id="PTHR33908">
    <property type="entry name" value="MANNOSYLTRANSFERASE YKCB-RELATED"/>
    <property type="match status" value="1"/>
</dbReference>
<evidence type="ECO:0000256" key="2">
    <source>
        <dbReference type="ARBA" id="ARBA00022475"/>
    </source>
</evidence>
<comment type="caution">
    <text evidence="9">The sequence shown here is derived from an EMBL/GenBank/DDBJ whole genome shotgun (WGS) entry which is preliminary data.</text>
</comment>
<feature type="transmembrane region" description="Helical" evidence="8">
    <location>
        <begin position="12"/>
        <end position="30"/>
    </location>
</feature>
<dbReference type="InterPro" id="IPR050297">
    <property type="entry name" value="LipidA_mod_glycosyltrf_83"/>
</dbReference>
<dbReference type="EMBL" id="WWVF01000014">
    <property type="protein sequence ID" value="MZS89126.1"/>
    <property type="molecule type" value="Genomic_DNA"/>
</dbReference>
<keyword evidence="2" id="KW-1003">Cell membrane</keyword>